<comment type="caution">
    <text evidence="1">The sequence shown here is derived from an EMBL/GenBank/DDBJ whole genome shotgun (WGS) entry which is preliminary data.</text>
</comment>
<dbReference type="EMBL" id="JSZA02000197">
    <property type="protein sequence ID" value="KHD05530.1"/>
    <property type="molecule type" value="Genomic_DNA"/>
</dbReference>
<name>A0A0A6P3T5_9GAMM</name>
<evidence type="ECO:0000313" key="2">
    <source>
        <dbReference type="Proteomes" id="UP000030428"/>
    </source>
</evidence>
<proteinExistence type="predicted"/>
<gene>
    <name evidence="1" type="ORF">PN36_29075</name>
</gene>
<evidence type="ECO:0000313" key="1">
    <source>
        <dbReference type="EMBL" id="KHD05530.1"/>
    </source>
</evidence>
<accession>A0A0A6P3T5</accession>
<protein>
    <submittedName>
        <fullName evidence="1">Uncharacterized protein</fullName>
    </submittedName>
</protein>
<keyword evidence="2" id="KW-1185">Reference proteome</keyword>
<organism evidence="1 2">
    <name type="scientific">Candidatus Thiomargarita nelsonii</name>
    <dbReference type="NCBI Taxonomy" id="1003181"/>
    <lineage>
        <taxon>Bacteria</taxon>
        <taxon>Pseudomonadati</taxon>
        <taxon>Pseudomonadota</taxon>
        <taxon>Gammaproteobacteria</taxon>
        <taxon>Thiotrichales</taxon>
        <taxon>Thiotrichaceae</taxon>
        <taxon>Thiomargarita</taxon>
    </lineage>
</organism>
<dbReference type="AlphaFoldDB" id="A0A0A6P3T5"/>
<reference evidence="1 2" key="1">
    <citation type="journal article" date="2016" name="Front. Microbiol.">
        <title>Single-Cell (Meta-)Genomics of a Dimorphic Candidatus Thiomargarita nelsonii Reveals Genomic Plasticity.</title>
        <authorList>
            <person name="Flood B.E."/>
            <person name="Fliss P."/>
            <person name="Jones D.S."/>
            <person name="Dick G.J."/>
            <person name="Jain S."/>
            <person name="Kaster A.K."/>
            <person name="Winkel M."/>
            <person name="Mussmann M."/>
            <person name="Bailey J."/>
        </authorList>
    </citation>
    <scope>NUCLEOTIDE SEQUENCE [LARGE SCALE GENOMIC DNA]</scope>
    <source>
        <strain evidence="1">Hydrate Ridge</strain>
    </source>
</reference>
<dbReference type="Proteomes" id="UP000030428">
    <property type="component" value="Unassembled WGS sequence"/>
</dbReference>
<sequence length="226" mass="26156">MSFNFPETKFREPLVALLKAINTKIGQPGYMINFTSDLVENDLIKLAEQLASGQYRPNQWFSVKETKGSEFLHIQENMPVLVHDTIYHLLCLPGTDEFSRFTSGADGGIVFEDPFYALLACFNVGNWKKLYILPSVTDHENPWQQRQMIVNSLKEDTYQPSQYFTECLPSDWKTRENLLKILQITGSQLERMREVGMDTIFLEPKEGIATYRLYHFKPPSDYNKPA</sequence>